<dbReference type="RefSeq" id="XP_002671915.1">
    <property type="nucleotide sequence ID" value="XM_002671869.1"/>
</dbReference>
<dbReference type="InterPro" id="IPR011333">
    <property type="entry name" value="SKP1/BTB/POZ_sf"/>
</dbReference>
<accession>D2VVV8</accession>
<dbReference type="AlphaFoldDB" id="D2VVV8"/>
<dbReference type="KEGG" id="ngr:NAEGRDRAFT_73157"/>
<gene>
    <name evidence="2" type="ORF">NAEGRDRAFT_73157</name>
</gene>
<feature type="region of interest" description="Disordered" evidence="1">
    <location>
        <begin position="52"/>
        <end position="75"/>
    </location>
</feature>
<keyword evidence="3" id="KW-1185">Reference proteome</keyword>
<evidence type="ECO:0000256" key="1">
    <source>
        <dbReference type="SAM" id="MobiDB-lite"/>
    </source>
</evidence>
<dbReference type="VEuPathDB" id="AmoebaDB:NAEGRDRAFT_73157"/>
<sequence length="298" mass="34602">MSSQELKFNNESDHNVVLLFPQLLSDPIKYYAHSSIIVSSLYFLEKLTQQSSTNNSNITSNNNNNITTNHDDEKKEEHSDAMIITSDENQSKTIQVDLKVYNREAFEYVMLYLYEAEERDHLLDHSLDNVIDAIRLSILMGIPKLTNFLLDKLVDGDYVQHFFKLYYLAKTFAIPEMETRLKTKFTSSWKLSMYINYFDESMMLGFIEEYQDQKVVFGEMKLLEFALYWMKNNISDSNVAKLREILIPLSVKLSASLIKTKHNIALKTLSEFGADSSKLSDEMFLFMYNSLVSSIDLL</sequence>
<dbReference type="Proteomes" id="UP000006671">
    <property type="component" value="Unassembled WGS sequence"/>
</dbReference>
<protein>
    <submittedName>
        <fullName evidence="2">Predicted protein</fullName>
    </submittedName>
</protein>
<feature type="compositionally biased region" description="Low complexity" evidence="1">
    <location>
        <begin position="52"/>
        <end position="68"/>
    </location>
</feature>
<name>D2VVV8_NAEGR</name>
<dbReference type="Gene3D" id="3.30.710.10">
    <property type="entry name" value="Potassium Channel Kv1.1, Chain A"/>
    <property type="match status" value="1"/>
</dbReference>
<dbReference type="InParanoid" id="D2VVV8"/>
<dbReference type="OMA" id="INDQHET"/>
<dbReference type="GeneID" id="8858147"/>
<evidence type="ECO:0000313" key="3">
    <source>
        <dbReference type="Proteomes" id="UP000006671"/>
    </source>
</evidence>
<reference evidence="2 3" key="1">
    <citation type="journal article" date="2010" name="Cell">
        <title>The genome of Naegleria gruberi illuminates early eukaryotic versatility.</title>
        <authorList>
            <person name="Fritz-Laylin L.K."/>
            <person name="Prochnik S.E."/>
            <person name="Ginger M.L."/>
            <person name="Dacks J.B."/>
            <person name="Carpenter M.L."/>
            <person name="Field M.C."/>
            <person name="Kuo A."/>
            <person name="Paredez A."/>
            <person name="Chapman J."/>
            <person name="Pham J."/>
            <person name="Shu S."/>
            <person name="Neupane R."/>
            <person name="Cipriano M."/>
            <person name="Mancuso J."/>
            <person name="Tu H."/>
            <person name="Salamov A."/>
            <person name="Lindquist E."/>
            <person name="Shapiro H."/>
            <person name="Lucas S."/>
            <person name="Grigoriev I.V."/>
            <person name="Cande W.Z."/>
            <person name="Fulton C."/>
            <person name="Rokhsar D.S."/>
            <person name="Dawson S.C."/>
        </authorList>
    </citation>
    <scope>NUCLEOTIDE SEQUENCE [LARGE SCALE GENOMIC DNA]</scope>
    <source>
        <strain evidence="2 3">NEG-M</strain>
    </source>
</reference>
<dbReference type="EMBL" id="GG738902">
    <property type="protein sequence ID" value="EFC39171.1"/>
    <property type="molecule type" value="Genomic_DNA"/>
</dbReference>
<organism evidence="3">
    <name type="scientific">Naegleria gruberi</name>
    <name type="common">Amoeba</name>
    <dbReference type="NCBI Taxonomy" id="5762"/>
    <lineage>
        <taxon>Eukaryota</taxon>
        <taxon>Discoba</taxon>
        <taxon>Heterolobosea</taxon>
        <taxon>Tetramitia</taxon>
        <taxon>Eutetramitia</taxon>
        <taxon>Vahlkampfiidae</taxon>
        <taxon>Naegleria</taxon>
    </lineage>
</organism>
<evidence type="ECO:0000313" key="2">
    <source>
        <dbReference type="EMBL" id="EFC39171.1"/>
    </source>
</evidence>
<proteinExistence type="predicted"/>